<dbReference type="Proteomes" id="UP000192578">
    <property type="component" value="Unassembled WGS sequence"/>
</dbReference>
<organism evidence="3 4">
    <name type="scientific">Hypsibius exemplaris</name>
    <name type="common">Freshwater tardigrade</name>
    <dbReference type="NCBI Taxonomy" id="2072580"/>
    <lineage>
        <taxon>Eukaryota</taxon>
        <taxon>Metazoa</taxon>
        <taxon>Ecdysozoa</taxon>
        <taxon>Tardigrada</taxon>
        <taxon>Eutardigrada</taxon>
        <taxon>Parachela</taxon>
        <taxon>Hypsibioidea</taxon>
        <taxon>Hypsibiidae</taxon>
        <taxon>Hypsibius</taxon>
    </lineage>
</organism>
<dbReference type="GO" id="GO:0016491">
    <property type="term" value="F:oxidoreductase activity"/>
    <property type="evidence" value="ECO:0007669"/>
    <property type="project" value="InterPro"/>
</dbReference>
<dbReference type="GO" id="GO:0005829">
    <property type="term" value="C:cytosol"/>
    <property type="evidence" value="ECO:0007669"/>
    <property type="project" value="TreeGrafter"/>
</dbReference>
<evidence type="ECO:0000313" key="3">
    <source>
        <dbReference type="EMBL" id="OWA54899.1"/>
    </source>
</evidence>
<evidence type="ECO:0000313" key="4">
    <source>
        <dbReference type="Proteomes" id="UP000192578"/>
    </source>
</evidence>
<sequence length="215" mass="23908">MAPLAAAGLHFILFLGSVRENRNADRVKNYLVNSLAKYNVSVTVFDPRELNYTKVIQPLHYYEKPEDAPERLRNLSDVIRKADGHIVVTPEYHSAIPPSLTTMMDQFPPASYAFRPAAIVSYSKGRFGGIRAATHLRTWLSELSLVHIPSVLAIPKVEEAITKEGKTTNKLVLESTDALLGELVWFARAIKTHAQVRPLQYKGKAHFGGDKLSSG</sequence>
<dbReference type="PANTHER" id="PTHR30543:SF21">
    <property type="entry name" value="NAD(P)H-DEPENDENT FMN REDUCTASE LOT6"/>
    <property type="match status" value="1"/>
</dbReference>
<dbReference type="EMBL" id="MTYJ01000480">
    <property type="protein sequence ID" value="OWA54899.1"/>
    <property type="molecule type" value="Genomic_DNA"/>
</dbReference>
<dbReference type="Pfam" id="PF03358">
    <property type="entry name" value="FMN_red"/>
    <property type="match status" value="1"/>
</dbReference>
<comment type="caution">
    <text evidence="3">The sequence shown here is derived from an EMBL/GenBank/DDBJ whole genome shotgun (WGS) entry which is preliminary data.</text>
</comment>
<dbReference type="SUPFAM" id="SSF52218">
    <property type="entry name" value="Flavoproteins"/>
    <property type="match status" value="1"/>
</dbReference>
<proteinExistence type="predicted"/>
<name>A0A9X6NKL3_HYPEX</name>
<dbReference type="Gene3D" id="3.40.50.360">
    <property type="match status" value="1"/>
</dbReference>
<feature type="signal peptide" evidence="1">
    <location>
        <begin position="1"/>
        <end position="20"/>
    </location>
</feature>
<evidence type="ECO:0000259" key="2">
    <source>
        <dbReference type="Pfam" id="PF03358"/>
    </source>
</evidence>
<keyword evidence="1" id="KW-0732">Signal</keyword>
<gene>
    <name evidence="3" type="ORF">BV898_19290</name>
</gene>
<dbReference type="OrthoDB" id="68575at2759"/>
<evidence type="ECO:0000256" key="1">
    <source>
        <dbReference type="SAM" id="SignalP"/>
    </source>
</evidence>
<dbReference type="InterPro" id="IPR005025">
    <property type="entry name" value="FMN_Rdtase-like_dom"/>
</dbReference>
<feature type="domain" description="NADPH-dependent FMN reductase-like" evidence="2">
    <location>
        <begin position="12"/>
        <end position="157"/>
    </location>
</feature>
<dbReference type="PANTHER" id="PTHR30543">
    <property type="entry name" value="CHROMATE REDUCTASE"/>
    <property type="match status" value="1"/>
</dbReference>
<dbReference type="InterPro" id="IPR050712">
    <property type="entry name" value="NAD(P)H-dep_reductase"/>
</dbReference>
<keyword evidence="4" id="KW-1185">Reference proteome</keyword>
<dbReference type="GO" id="GO:0010181">
    <property type="term" value="F:FMN binding"/>
    <property type="evidence" value="ECO:0007669"/>
    <property type="project" value="TreeGrafter"/>
</dbReference>
<accession>A0A9X6NKL3</accession>
<protein>
    <recommendedName>
        <fullName evidence="2">NADPH-dependent FMN reductase-like domain-containing protein</fullName>
    </recommendedName>
</protein>
<dbReference type="InterPro" id="IPR029039">
    <property type="entry name" value="Flavoprotein-like_sf"/>
</dbReference>
<dbReference type="AlphaFoldDB" id="A0A9X6NKL3"/>
<feature type="chain" id="PRO_5040747928" description="NADPH-dependent FMN reductase-like domain-containing protein" evidence="1">
    <location>
        <begin position="21"/>
        <end position="215"/>
    </location>
</feature>
<reference evidence="4" key="1">
    <citation type="submission" date="2017-01" db="EMBL/GenBank/DDBJ databases">
        <title>Comparative genomics of anhydrobiosis in the tardigrade Hypsibius dujardini.</title>
        <authorList>
            <person name="Yoshida Y."/>
            <person name="Koutsovoulos G."/>
            <person name="Laetsch D."/>
            <person name="Stevens L."/>
            <person name="Kumar S."/>
            <person name="Horikawa D."/>
            <person name="Ishino K."/>
            <person name="Komine S."/>
            <person name="Tomita M."/>
            <person name="Blaxter M."/>
            <person name="Arakawa K."/>
        </authorList>
    </citation>
    <scope>NUCLEOTIDE SEQUENCE [LARGE SCALE GENOMIC DNA]</scope>
    <source>
        <strain evidence="4">Z151</strain>
    </source>
</reference>